<dbReference type="GO" id="GO:0008237">
    <property type="term" value="F:metallopeptidase activity"/>
    <property type="evidence" value="ECO:0007669"/>
    <property type="project" value="UniProtKB-KW"/>
</dbReference>
<evidence type="ECO:0000256" key="1">
    <source>
        <dbReference type="SAM" id="Phobius"/>
    </source>
</evidence>
<accession>A0ABY8N8S1</accession>
<feature type="domain" description="CAAX prenyl protease 2/Lysostaphin resistance protein A-like" evidence="2">
    <location>
        <begin position="88"/>
        <end position="181"/>
    </location>
</feature>
<feature type="transmembrane region" description="Helical" evidence="1">
    <location>
        <begin position="168"/>
        <end position="186"/>
    </location>
</feature>
<keyword evidence="3" id="KW-0482">Metalloprotease</keyword>
<dbReference type="EMBL" id="CP118605">
    <property type="protein sequence ID" value="WGL15300.1"/>
    <property type="molecule type" value="Genomic_DNA"/>
</dbReference>
<evidence type="ECO:0000313" key="4">
    <source>
        <dbReference type="Proteomes" id="UP001236500"/>
    </source>
</evidence>
<keyword evidence="1" id="KW-0472">Membrane</keyword>
<feature type="transmembrane region" description="Helical" evidence="1">
    <location>
        <begin position="141"/>
        <end position="161"/>
    </location>
</feature>
<sequence>MYTVSSGKIPGNQHIPLLSPYVDSDGNTIYASFRPGKAVVAITIVLLLLIRPQPFSRHDLPVMGLAIGVPIVAGAFLIGFYPKLTATIAIAALINLLVVCIAEEGFFRWVLQRGLAEWLTKWPWLPTIVVTLLFTTAHTGWAASPVLLALVGVAGLGYALVWQLRGSFWACVLTHWGVNLLHMTLLKYPG</sequence>
<evidence type="ECO:0000259" key="2">
    <source>
        <dbReference type="Pfam" id="PF02517"/>
    </source>
</evidence>
<keyword evidence="3" id="KW-0378">Hydrolase</keyword>
<protein>
    <submittedName>
        <fullName evidence="3">CPBP family intramembrane metalloprotease</fullName>
    </submittedName>
</protein>
<feature type="transmembrane region" description="Helical" evidence="1">
    <location>
        <begin position="118"/>
        <end position="135"/>
    </location>
</feature>
<feature type="transmembrane region" description="Helical" evidence="1">
    <location>
        <begin position="87"/>
        <end position="106"/>
    </location>
</feature>
<proteinExistence type="predicted"/>
<evidence type="ECO:0000313" key="3">
    <source>
        <dbReference type="EMBL" id="WGL15300.1"/>
    </source>
</evidence>
<keyword evidence="3" id="KW-0645">Protease</keyword>
<reference evidence="3 4" key="1">
    <citation type="submission" date="2023-02" db="EMBL/GenBank/DDBJ databases">
        <title>Description and genomic characterization of Microbulbifer bruguierae sp. nov., isolated from the sediment of mangrove plant Bruguiera sexangula.</title>
        <authorList>
            <person name="Long M."/>
        </authorList>
    </citation>
    <scope>NUCLEOTIDE SEQUENCE [LARGE SCALE GENOMIC DNA]</scope>
    <source>
        <strain evidence="3 4">H12</strain>
    </source>
</reference>
<dbReference type="RefSeq" id="WP_280318008.1">
    <property type="nucleotide sequence ID" value="NZ_CP118605.1"/>
</dbReference>
<dbReference type="Pfam" id="PF02517">
    <property type="entry name" value="Rce1-like"/>
    <property type="match status" value="1"/>
</dbReference>
<keyword evidence="4" id="KW-1185">Reference proteome</keyword>
<dbReference type="InterPro" id="IPR003675">
    <property type="entry name" value="Rce1/LyrA-like_dom"/>
</dbReference>
<organism evidence="3 4">
    <name type="scientific">Microbulbifer bruguierae</name>
    <dbReference type="NCBI Taxonomy" id="3029061"/>
    <lineage>
        <taxon>Bacteria</taxon>
        <taxon>Pseudomonadati</taxon>
        <taxon>Pseudomonadota</taxon>
        <taxon>Gammaproteobacteria</taxon>
        <taxon>Cellvibrionales</taxon>
        <taxon>Microbulbiferaceae</taxon>
        <taxon>Microbulbifer</taxon>
    </lineage>
</organism>
<keyword evidence="1" id="KW-1133">Transmembrane helix</keyword>
<gene>
    <name evidence="3" type="ORF">PVT68_11020</name>
</gene>
<keyword evidence="1" id="KW-0812">Transmembrane</keyword>
<feature type="transmembrane region" description="Helical" evidence="1">
    <location>
        <begin position="62"/>
        <end position="81"/>
    </location>
</feature>
<feature type="transmembrane region" description="Helical" evidence="1">
    <location>
        <begin position="29"/>
        <end position="50"/>
    </location>
</feature>
<dbReference type="Proteomes" id="UP001236500">
    <property type="component" value="Chromosome"/>
</dbReference>
<name>A0ABY8N8S1_9GAMM</name>